<gene>
    <name evidence="3" type="ORF">DPMN_033877</name>
</gene>
<dbReference type="InterPro" id="IPR012317">
    <property type="entry name" value="Poly(ADP-ribose)pol_cat_dom"/>
</dbReference>
<feature type="domain" description="PARP catalytic" evidence="2">
    <location>
        <begin position="1"/>
        <end position="122"/>
    </location>
</feature>
<reference evidence="3" key="1">
    <citation type="journal article" date="2019" name="bioRxiv">
        <title>The Genome of the Zebra Mussel, Dreissena polymorpha: A Resource for Invasive Species Research.</title>
        <authorList>
            <person name="McCartney M.A."/>
            <person name="Auch B."/>
            <person name="Kono T."/>
            <person name="Mallez S."/>
            <person name="Zhang Y."/>
            <person name="Obille A."/>
            <person name="Becker A."/>
            <person name="Abrahante J.E."/>
            <person name="Garbe J."/>
            <person name="Badalamenti J.P."/>
            <person name="Herman A."/>
            <person name="Mangelson H."/>
            <person name="Liachko I."/>
            <person name="Sullivan S."/>
            <person name="Sone E.D."/>
            <person name="Koren S."/>
            <person name="Silverstein K.A.T."/>
            <person name="Beckman K.B."/>
            <person name="Gohl D.M."/>
        </authorList>
    </citation>
    <scope>NUCLEOTIDE SEQUENCE</scope>
    <source>
        <strain evidence="3">Duluth1</strain>
        <tissue evidence="3">Whole animal</tissue>
    </source>
</reference>
<organism evidence="3 4">
    <name type="scientific">Dreissena polymorpha</name>
    <name type="common">Zebra mussel</name>
    <name type="synonym">Mytilus polymorpha</name>
    <dbReference type="NCBI Taxonomy" id="45954"/>
    <lineage>
        <taxon>Eukaryota</taxon>
        <taxon>Metazoa</taxon>
        <taxon>Spiralia</taxon>
        <taxon>Lophotrochozoa</taxon>
        <taxon>Mollusca</taxon>
        <taxon>Bivalvia</taxon>
        <taxon>Autobranchia</taxon>
        <taxon>Heteroconchia</taxon>
        <taxon>Euheterodonta</taxon>
        <taxon>Imparidentia</taxon>
        <taxon>Neoheterodontei</taxon>
        <taxon>Myida</taxon>
        <taxon>Dreissenoidea</taxon>
        <taxon>Dreissenidae</taxon>
        <taxon>Dreissena</taxon>
    </lineage>
</organism>
<evidence type="ECO:0000313" key="4">
    <source>
        <dbReference type="Proteomes" id="UP000828390"/>
    </source>
</evidence>
<dbReference type="Gene3D" id="3.90.228.10">
    <property type="match status" value="1"/>
</dbReference>
<dbReference type="PROSITE" id="PS51059">
    <property type="entry name" value="PARP_CATALYTIC"/>
    <property type="match status" value="1"/>
</dbReference>
<dbReference type="GO" id="GO:1990404">
    <property type="term" value="F:NAD+-protein mono-ADP-ribosyltransferase activity"/>
    <property type="evidence" value="ECO:0007669"/>
    <property type="project" value="TreeGrafter"/>
</dbReference>
<comment type="caution">
    <text evidence="3">The sequence shown here is derived from an EMBL/GenBank/DDBJ whole genome shotgun (WGS) entry which is preliminary data.</text>
</comment>
<evidence type="ECO:0000256" key="1">
    <source>
        <dbReference type="RuleBase" id="RU362114"/>
    </source>
</evidence>
<dbReference type="Pfam" id="PF00644">
    <property type="entry name" value="PARP"/>
    <property type="match status" value="1"/>
</dbReference>
<dbReference type="PANTHER" id="PTHR45740:SF2">
    <property type="entry name" value="POLY [ADP-RIBOSE] POLYMERASE"/>
    <property type="match status" value="1"/>
</dbReference>
<keyword evidence="4" id="KW-1185">Reference proteome</keyword>
<evidence type="ECO:0000259" key="2">
    <source>
        <dbReference type="PROSITE" id="PS51059"/>
    </source>
</evidence>
<reference evidence="3" key="2">
    <citation type="submission" date="2020-11" db="EMBL/GenBank/DDBJ databases">
        <authorList>
            <person name="McCartney M.A."/>
            <person name="Auch B."/>
            <person name="Kono T."/>
            <person name="Mallez S."/>
            <person name="Becker A."/>
            <person name="Gohl D.M."/>
            <person name="Silverstein K.A.T."/>
            <person name="Koren S."/>
            <person name="Bechman K.B."/>
            <person name="Herman A."/>
            <person name="Abrahante J.E."/>
            <person name="Garbe J."/>
        </authorList>
    </citation>
    <scope>NUCLEOTIDE SEQUENCE</scope>
    <source>
        <strain evidence="3">Duluth1</strain>
        <tissue evidence="3">Whole animal</tissue>
    </source>
</reference>
<dbReference type="Proteomes" id="UP000828390">
    <property type="component" value="Unassembled WGS sequence"/>
</dbReference>
<accession>A0A9D4M7V0</accession>
<dbReference type="SUPFAM" id="SSF56399">
    <property type="entry name" value="ADP-ribosylation"/>
    <property type="match status" value="1"/>
</dbReference>
<protein>
    <recommendedName>
        <fullName evidence="1">Poly [ADP-ribose] polymerase</fullName>
        <shortName evidence="1">PARP</shortName>
        <ecNumber evidence="1">2.4.2.-</ecNumber>
    </recommendedName>
</protein>
<keyword evidence="1" id="KW-0808">Transferase</keyword>
<dbReference type="PANTHER" id="PTHR45740">
    <property type="entry name" value="POLY [ADP-RIBOSE] POLYMERASE"/>
    <property type="match status" value="1"/>
</dbReference>
<dbReference type="GO" id="GO:0005634">
    <property type="term" value="C:nucleus"/>
    <property type="evidence" value="ECO:0007669"/>
    <property type="project" value="TreeGrafter"/>
</dbReference>
<dbReference type="InterPro" id="IPR051712">
    <property type="entry name" value="ARTD-AVP"/>
</dbReference>
<sequence length="122" mass="13792">MAKCGFDVNKCNRSMLGRGIYFTDNVVKAYQYTQPDDGGMCCVIMARVLLGDFVVATNHSDIPSTSIQPPCKKCMSTVCKKETGTPHPRFDSVVYTGGLNKEFVVYDNWHAYPEFIIFYKRL</sequence>
<dbReference type="GO" id="GO:0003950">
    <property type="term" value="F:NAD+ poly-ADP-ribosyltransferase activity"/>
    <property type="evidence" value="ECO:0007669"/>
    <property type="project" value="UniProtKB-UniRule"/>
</dbReference>
<keyword evidence="1" id="KW-0328">Glycosyltransferase</keyword>
<dbReference type="EMBL" id="JAIWYP010000002">
    <property type="protein sequence ID" value="KAH3870687.1"/>
    <property type="molecule type" value="Genomic_DNA"/>
</dbReference>
<name>A0A9D4M7V0_DREPO</name>
<proteinExistence type="predicted"/>
<evidence type="ECO:0000313" key="3">
    <source>
        <dbReference type="EMBL" id="KAH3870687.1"/>
    </source>
</evidence>
<keyword evidence="1" id="KW-0520">NAD</keyword>
<dbReference type="AlphaFoldDB" id="A0A9D4M7V0"/>
<dbReference type="EC" id="2.4.2.-" evidence="1"/>